<comment type="caution">
    <text evidence="11">The sequence shown here is derived from an EMBL/GenBank/DDBJ whole genome shotgun (WGS) entry which is preliminary data.</text>
</comment>
<name>A0A1F6D4F2_HANXR</name>
<keyword evidence="5" id="KW-0547">Nucleotide-binding</keyword>
<evidence type="ECO:0000256" key="5">
    <source>
        <dbReference type="ARBA" id="ARBA00022741"/>
    </source>
</evidence>
<dbReference type="Gene3D" id="1.10.287.130">
    <property type="match status" value="1"/>
</dbReference>
<dbReference type="CDD" id="cd00082">
    <property type="entry name" value="HisKA"/>
    <property type="match status" value="1"/>
</dbReference>
<dbReference type="SMART" id="SM00388">
    <property type="entry name" value="HisKA"/>
    <property type="match status" value="1"/>
</dbReference>
<dbReference type="EMBL" id="MFKF01000042">
    <property type="protein sequence ID" value="OGG56201.1"/>
    <property type="molecule type" value="Genomic_DNA"/>
</dbReference>
<dbReference type="Pfam" id="PF02518">
    <property type="entry name" value="HATPase_c"/>
    <property type="match status" value="1"/>
</dbReference>
<evidence type="ECO:0000256" key="2">
    <source>
        <dbReference type="ARBA" id="ARBA00012438"/>
    </source>
</evidence>
<dbReference type="PRINTS" id="PR00344">
    <property type="entry name" value="BCTRLSENSOR"/>
</dbReference>
<evidence type="ECO:0000256" key="7">
    <source>
        <dbReference type="ARBA" id="ARBA00022840"/>
    </source>
</evidence>
<feature type="coiled-coil region" evidence="9">
    <location>
        <begin position="6"/>
        <end position="86"/>
    </location>
</feature>
<keyword evidence="8" id="KW-0902">Two-component regulatory system</keyword>
<evidence type="ECO:0000259" key="10">
    <source>
        <dbReference type="PROSITE" id="PS50109"/>
    </source>
</evidence>
<dbReference type="PANTHER" id="PTHR43065">
    <property type="entry name" value="SENSOR HISTIDINE KINASE"/>
    <property type="match status" value="1"/>
</dbReference>
<dbReference type="AlphaFoldDB" id="A0A1F6D4F2"/>
<dbReference type="EC" id="2.7.13.3" evidence="2"/>
<gene>
    <name evidence="11" type="ORF">A3F84_16415</name>
</gene>
<keyword evidence="6" id="KW-0418">Kinase</keyword>
<dbReference type="GO" id="GO:0000155">
    <property type="term" value="F:phosphorelay sensor kinase activity"/>
    <property type="evidence" value="ECO:0007669"/>
    <property type="project" value="InterPro"/>
</dbReference>
<dbReference type="InterPro" id="IPR003594">
    <property type="entry name" value="HATPase_dom"/>
</dbReference>
<dbReference type="InterPro" id="IPR004358">
    <property type="entry name" value="Sig_transdc_His_kin-like_C"/>
</dbReference>
<dbReference type="GO" id="GO:0005524">
    <property type="term" value="F:ATP binding"/>
    <property type="evidence" value="ECO:0007669"/>
    <property type="project" value="UniProtKB-KW"/>
</dbReference>
<dbReference type="Pfam" id="PF00512">
    <property type="entry name" value="HisKA"/>
    <property type="match status" value="1"/>
</dbReference>
<proteinExistence type="predicted"/>
<dbReference type="InterPro" id="IPR036097">
    <property type="entry name" value="HisK_dim/P_sf"/>
</dbReference>
<organism evidence="11 12">
    <name type="scientific">Handelsmanbacteria sp. (strain RIFCSPLOWO2_12_FULL_64_10)</name>
    <dbReference type="NCBI Taxonomy" id="1817868"/>
    <lineage>
        <taxon>Bacteria</taxon>
        <taxon>Candidatus Handelsmaniibacteriota</taxon>
    </lineage>
</organism>
<dbReference type="Proteomes" id="UP000178606">
    <property type="component" value="Unassembled WGS sequence"/>
</dbReference>
<evidence type="ECO:0000256" key="9">
    <source>
        <dbReference type="SAM" id="Coils"/>
    </source>
</evidence>
<sequence>MDKADVERLRAQVEGLEREKAFLLNELEAIYRKVEEHLLASGHEREVAYQELRGRNRELQDRLEELEKAHRELQETQQMLIRSERMAAMGEMAAAIVHEIKNPLTVIIGRVELMMLVGDGVRRQDLEILLKWGEYLKDLVENILRFARHHRGRACDLDLNALLTKLEAFVKPIIRHAAVRLSLTPGIPHIVADPGQIEQVLMNLVLNALDAVGRRGHISLNTGRGSIQAAIEQEVQAGRPHRLAIEMEGEALTGDFVFAEVRDDGPGISEEHMGRLFEAFFTTKGAEKGTGLGLSIARTILTEWGGNILASSAEGQGASFKVFLPSVRQTLESTPQRQTG</sequence>
<accession>A0A1F6D4F2</accession>
<protein>
    <recommendedName>
        <fullName evidence="2">histidine kinase</fullName>
        <ecNumber evidence="2">2.7.13.3</ecNumber>
    </recommendedName>
</protein>
<comment type="catalytic activity">
    <reaction evidence="1">
        <text>ATP + protein L-histidine = ADP + protein N-phospho-L-histidine.</text>
        <dbReference type="EC" id="2.7.13.3"/>
    </reaction>
</comment>
<evidence type="ECO:0000256" key="3">
    <source>
        <dbReference type="ARBA" id="ARBA00022553"/>
    </source>
</evidence>
<evidence type="ECO:0000313" key="11">
    <source>
        <dbReference type="EMBL" id="OGG56201.1"/>
    </source>
</evidence>
<dbReference type="PANTHER" id="PTHR43065:SF10">
    <property type="entry name" value="PEROXIDE STRESS-ACTIVATED HISTIDINE KINASE MAK3"/>
    <property type="match status" value="1"/>
</dbReference>
<dbReference type="InterPro" id="IPR003661">
    <property type="entry name" value="HisK_dim/P_dom"/>
</dbReference>
<dbReference type="SMART" id="SM00387">
    <property type="entry name" value="HATPase_c"/>
    <property type="match status" value="1"/>
</dbReference>
<reference evidence="11 12" key="1">
    <citation type="journal article" date="2016" name="Nat. Commun.">
        <title>Thousands of microbial genomes shed light on interconnected biogeochemical processes in an aquifer system.</title>
        <authorList>
            <person name="Anantharaman K."/>
            <person name="Brown C.T."/>
            <person name="Hug L.A."/>
            <person name="Sharon I."/>
            <person name="Castelle C.J."/>
            <person name="Probst A.J."/>
            <person name="Thomas B.C."/>
            <person name="Singh A."/>
            <person name="Wilkins M.J."/>
            <person name="Karaoz U."/>
            <person name="Brodie E.L."/>
            <person name="Williams K.H."/>
            <person name="Hubbard S.S."/>
            <person name="Banfield J.F."/>
        </authorList>
    </citation>
    <scope>NUCLEOTIDE SEQUENCE [LARGE SCALE GENOMIC DNA]</scope>
    <source>
        <strain evidence="12">RIFCSPLOWO2_12_FULL_64_10</strain>
    </source>
</reference>
<evidence type="ECO:0000313" key="12">
    <source>
        <dbReference type="Proteomes" id="UP000178606"/>
    </source>
</evidence>
<keyword evidence="3" id="KW-0597">Phosphoprotein</keyword>
<evidence type="ECO:0000256" key="6">
    <source>
        <dbReference type="ARBA" id="ARBA00022777"/>
    </source>
</evidence>
<evidence type="ECO:0000256" key="1">
    <source>
        <dbReference type="ARBA" id="ARBA00000085"/>
    </source>
</evidence>
<dbReference type="SUPFAM" id="SSF47384">
    <property type="entry name" value="Homodimeric domain of signal transducing histidine kinase"/>
    <property type="match status" value="1"/>
</dbReference>
<evidence type="ECO:0000256" key="8">
    <source>
        <dbReference type="ARBA" id="ARBA00023012"/>
    </source>
</evidence>
<keyword evidence="9" id="KW-0175">Coiled coil</keyword>
<dbReference type="SUPFAM" id="SSF55874">
    <property type="entry name" value="ATPase domain of HSP90 chaperone/DNA topoisomerase II/histidine kinase"/>
    <property type="match status" value="1"/>
</dbReference>
<evidence type="ECO:0000256" key="4">
    <source>
        <dbReference type="ARBA" id="ARBA00022679"/>
    </source>
</evidence>
<keyword evidence="4" id="KW-0808">Transferase</keyword>
<keyword evidence="7" id="KW-0067">ATP-binding</keyword>
<feature type="domain" description="Histidine kinase" evidence="10">
    <location>
        <begin position="95"/>
        <end position="328"/>
    </location>
</feature>
<dbReference type="Gene3D" id="3.30.565.10">
    <property type="entry name" value="Histidine kinase-like ATPase, C-terminal domain"/>
    <property type="match status" value="1"/>
</dbReference>
<dbReference type="InterPro" id="IPR036890">
    <property type="entry name" value="HATPase_C_sf"/>
</dbReference>
<dbReference type="PROSITE" id="PS50109">
    <property type="entry name" value="HIS_KIN"/>
    <property type="match status" value="1"/>
</dbReference>
<dbReference type="InterPro" id="IPR005467">
    <property type="entry name" value="His_kinase_dom"/>
</dbReference>